<dbReference type="InterPro" id="IPR014830">
    <property type="entry name" value="Glycolipid_transfer_prot_dom"/>
</dbReference>
<dbReference type="GO" id="GO:0005829">
    <property type="term" value="C:cytosol"/>
    <property type="evidence" value="ECO:0007669"/>
    <property type="project" value="TreeGrafter"/>
</dbReference>
<organism evidence="3 4">
    <name type="scientific">Phyllotreta striolata</name>
    <name type="common">Striped flea beetle</name>
    <name type="synonym">Crioceris striolata</name>
    <dbReference type="NCBI Taxonomy" id="444603"/>
    <lineage>
        <taxon>Eukaryota</taxon>
        <taxon>Metazoa</taxon>
        <taxon>Ecdysozoa</taxon>
        <taxon>Arthropoda</taxon>
        <taxon>Hexapoda</taxon>
        <taxon>Insecta</taxon>
        <taxon>Pterygota</taxon>
        <taxon>Neoptera</taxon>
        <taxon>Endopterygota</taxon>
        <taxon>Coleoptera</taxon>
        <taxon>Polyphaga</taxon>
        <taxon>Cucujiformia</taxon>
        <taxon>Chrysomeloidea</taxon>
        <taxon>Chrysomelidae</taxon>
        <taxon>Galerucinae</taxon>
        <taxon>Alticini</taxon>
        <taxon>Phyllotreta</taxon>
    </lineage>
</organism>
<dbReference type="GO" id="GO:0016020">
    <property type="term" value="C:membrane"/>
    <property type="evidence" value="ECO:0007669"/>
    <property type="project" value="TreeGrafter"/>
</dbReference>
<evidence type="ECO:0000313" key="4">
    <source>
        <dbReference type="Proteomes" id="UP001153712"/>
    </source>
</evidence>
<keyword evidence="1" id="KW-0813">Transport</keyword>
<sequence>MSENSQTPDSSVEFFTLSELTERIPTVSFRLVRFENLLLVCSDSVYLMEKLGKAFSSISNDMKHNIEEIDRLYENRKISFRQNLLLSTNRLRCINEANEAVRWLRNELNFIFHFFRFVIEDNANIRPSNDLAPFLKNAYAFTLEQQHSWLGTQLFNVLSRFTPTRRQLLAALNPDVTVLSEVSTVNELITYNEKLRTFIDNIPFEAADLL</sequence>
<accession>A0A9N9TVT5</accession>
<dbReference type="GO" id="GO:1902388">
    <property type="term" value="F:ceramide 1-phosphate transfer activity"/>
    <property type="evidence" value="ECO:0007669"/>
    <property type="project" value="TreeGrafter"/>
</dbReference>
<dbReference type="AlphaFoldDB" id="A0A9N9TVT5"/>
<feature type="domain" description="Glycolipid transfer protein" evidence="2">
    <location>
        <begin position="33"/>
        <end position="173"/>
    </location>
</feature>
<gene>
    <name evidence="3" type="ORF">PHYEVI_LOCUS9560</name>
</gene>
<evidence type="ECO:0000256" key="1">
    <source>
        <dbReference type="ARBA" id="ARBA00022448"/>
    </source>
</evidence>
<dbReference type="OrthoDB" id="205255at2759"/>
<dbReference type="Proteomes" id="UP001153712">
    <property type="component" value="Chromosome 6"/>
</dbReference>
<evidence type="ECO:0000313" key="3">
    <source>
        <dbReference type="EMBL" id="CAG9863262.1"/>
    </source>
</evidence>
<keyword evidence="4" id="KW-1185">Reference proteome</keyword>
<protein>
    <recommendedName>
        <fullName evidence="2">Glycolipid transfer protein domain-containing protein</fullName>
    </recommendedName>
</protein>
<dbReference type="SUPFAM" id="SSF110004">
    <property type="entry name" value="Glycolipid transfer protein, GLTP"/>
    <property type="match status" value="1"/>
</dbReference>
<dbReference type="Gene3D" id="1.10.3520.10">
    <property type="entry name" value="Glycolipid transfer protein"/>
    <property type="match status" value="1"/>
</dbReference>
<dbReference type="GO" id="GO:1902387">
    <property type="term" value="F:ceramide 1-phosphate binding"/>
    <property type="evidence" value="ECO:0007669"/>
    <property type="project" value="TreeGrafter"/>
</dbReference>
<proteinExistence type="predicted"/>
<dbReference type="InterPro" id="IPR036497">
    <property type="entry name" value="GLTP_sf"/>
</dbReference>
<dbReference type="PANTHER" id="PTHR10219">
    <property type="entry name" value="GLYCOLIPID TRANSFER PROTEIN-RELATED"/>
    <property type="match status" value="1"/>
</dbReference>
<name>A0A9N9TVT5_PHYSR</name>
<evidence type="ECO:0000259" key="2">
    <source>
        <dbReference type="Pfam" id="PF08718"/>
    </source>
</evidence>
<dbReference type="PANTHER" id="PTHR10219:SF25">
    <property type="entry name" value="PLECKSTRIN HOMOLOGY DOMAIN-CONTAINING FAMILY A MEMBER 8"/>
    <property type="match status" value="1"/>
</dbReference>
<reference evidence="3" key="1">
    <citation type="submission" date="2022-01" db="EMBL/GenBank/DDBJ databases">
        <authorList>
            <person name="King R."/>
        </authorList>
    </citation>
    <scope>NUCLEOTIDE SEQUENCE</scope>
</reference>
<dbReference type="EMBL" id="OU900099">
    <property type="protein sequence ID" value="CAG9863262.1"/>
    <property type="molecule type" value="Genomic_DNA"/>
</dbReference>
<dbReference type="Pfam" id="PF08718">
    <property type="entry name" value="GLTP"/>
    <property type="match status" value="1"/>
</dbReference>